<sequence length="453" mass="49884">MALTEKISEYIVNLDYQDLPKDVIEFTKVCILDWYGSAIAGIDEPPVVALKETLFEMGGNEQATLISGERTSLANAAMIHSAASHIVELDDIHKGSIIHAATVVIPAALSVCEAYDLSIEELITSIVIGYEVCYRIGEAVTPSHYYYWHNTATCGTFGAAAAAAKLLGLNKQQIVHALGNAGTQAAGLWEFIEDGANSKQLHTAKASYNGVLAALLAKKGFTGASKILEGDRGFFKAMSDSYNEQKIIEGLGEQFKIMENGFKLYASCRHTHPSMDCVHTLMNKHLIDSTKIEKILIETYQTVLDITDNPKPRSIYAAKFSVQFCVSLIALKGSAFLQDFNERSLNNSEIREMMNKVRVASTKDFTDAYPEQWGAKVTIVLSNKESYSVATEFPKGDPENPASKKQMVEKFQSLVAHKITDVDYRVDDIYNIENLKIKDWLLANSPIGNGNEA</sequence>
<keyword evidence="5" id="KW-1185">Reference proteome</keyword>
<dbReference type="Gene3D" id="1.10.4100.10">
    <property type="entry name" value="2-methylcitrate dehydratase PrpD"/>
    <property type="match status" value="1"/>
</dbReference>
<evidence type="ECO:0000313" key="4">
    <source>
        <dbReference type="EMBL" id="ASV69808.1"/>
    </source>
</evidence>
<dbReference type="KEGG" id="bko:CKF48_22360"/>
<comment type="similarity">
    <text evidence="1">Belongs to the PrpD family.</text>
</comment>
<feature type="domain" description="MmgE/PrpD N-terminal" evidence="2">
    <location>
        <begin position="5"/>
        <end position="241"/>
    </location>
</feature>
<protein>
    <submittedName>
        <fullName evidence="4">2-methylcitrate dehydratase</fullName>
    </submittedName>
</protein>
<evidence type="ECO:0000256" key="1">
    <source>
        <dbReference type="ARBA" id="ARBA00006174"/>
    </source>
</evidence>
<dbReference type="Pfam" id="PF19305">
    <property type="entry name" value="MmgE_PrpD_C"/>
    <property type="match status" value="1"/>
</dbReference>
<dbReference type="InterPro" id="IPR045337">
    <property type="entry name" value="MmgE_PrpD_C"/>
</dbReference>
<dbReference type="Gene3D" id="3.30.1330.120">
    <property type="entry name" value="2-methylcitrate dehydratase PrpD"/>
    <property type="match status" value="1"/>
</dbReference>
<dbReference type="Proteomes" id="UP000215137">
    <property type="component" value="Chromosome"/>
</dbReference>
<gene>
    <name evidence="4" type="ORF">CKF48_22360</name>
</gene>
<evidence type="ECO:0000313" key="5">
    <source>
        <dbReference type="Proteomes" id="UP000215137"/>
    </source>
</evidence>
<evidence type="ECO:0000259" key="3">
    <source>
        <dbReference type="Pfam" id="PF19305"/>
    </source>
</evidence>
<dbReference type="InterPro" id="IPR042183">
    <property type="entry name" value="MmgE/PrpD_sf_1"/>
</dbReference>
<dbReference type="RefSeq" id="WP_095373372.1">
    <property type="nucleotide sequence ID" value="NZ_CP022983.1"/>
</dbReference>
<feature type="domain" description="MmgE/PrpD C-terminal" evidence="3">
    <location>
        <begin position="265"/>
        <end position="423"/>
    </location>
</feature>
<dbReference type="InterPro" id="IPR045336">
    <property type="entry name" value="MmgE_PrpD_N"/>
</dbReference>
<dbReference type="InterPro" id="IPR042188">
    <property type="entry name" value="MmgE/PrpD_sf_2"/>
</dbReference>
<accession>A0A248TNJ9</accession>
<organism evidence="4 5">
    <name type="scientific">Cytobacillus kochii</name>
    <dbReference type="NCBI Taxonomy" id="859143"/>
    <lineage>
        <taxon>Bacteria</taxon>
        <taxon>Bacillati</taxon>
        <taxon>Bacillota</taxon>
        <taxon>Bacilli</taxon>
        <taxon>Bacillales</taxon>
        <taxon>Bacillaceae</taxon>
        <taxon>Cytobacillus</taxon>
    </lineage>
</organism>
<dbReference type="PANTHER" id="PTHR16943:SF8">
    <property type="entry name" value="2-METHYLCITRATE DEHYDRATASE"/>
    <property type="match status" value="1"/>
</dbReference>
<dbReference type="SUPFAM" id="SSF103378">
    <property type="entry name" value="2-methylcitrate dehydratase PrpD"/>
    <property type="match status" value="1"/>
</dbReference>
<evidence type="ECO:0000259" key="2">
    <source>
        <dbReference type="Pfam" id="PF03972"/>
    </source>
</evidence>
<dbReference type="OrthoDB" id="9791416at2"/>
<dbReference type="InterPro" id="IPR005656">
    <property type="entry name" value="MmgE_PrpD"/>
</dbReference>
<name>A0A248TNJ9_9BACI</name>
<dbReference type="GO" id="GO:0016829">
    <property type="term" value="F:lyase activity"/>
    <property type="evidence" value="ECO:0007669"/>
    <property type="project" value="InterPro"/>
</dbReference>
<dbReference type="AlphaFoldDB" id="A0A248TNJ9"/>
<dbReference type="EMBL" id="CP022983">
    <property type="protein sequence ID" value="ASV69808.1"/>
    <property type="molecule type" value="Genomic_DNA"/>
</dbReference>
<reference evidence="4 5" key="1">
    <citation type="submission" date="2017-08" db="EMBL/GenBank/DDBJ databases">
        <title>Complete Genome Sequence of Bacillus kochii Oregon-R-modENCODE STRAIN BDGP4, isolated from Drosophila melanogaster gut.</title>
        <authorList>
            <person name="Wan K.H."/>
            <person name="Yu C."/>
            <person name="Park S."/>
            <person name="Hammonds A.S."/>
            <person name="Booth B.W."/>
            <person name="Celniker S.E."/>
        </authorList>
    </citation>
    <scope>NUCLEOTIDE SEQUENCE [LARGE SCALE GENOMIC DNA]</scope>
    <source>
        <strain evidence="4 5">BDGP4</strain>
    </source>
</reference>
<dbReference type="Pfam" id="PF03972">
    <property type="entry name" value="MmgE_PrpD_N"/>
    <property type="match status" value="1"/>
</dbReference>
<dbReference type="InterPro" id="IPR036148">
    <property type="entry name" value="MmgE/PrpD_sf"/>
</dbReference>
<proteinExistence type="inferred from homology"/>
<dbReference type="PANTHER" id="PTHR16943">
    <property type="entry name" value="2-METHYLCITRATE DEHYDRATASE-RELATED"/>
    <property type="match status" value="1"/>
</dbReference>